<accession>A0ABD0NJS5</accession>
<keyword evidence="2" id="KW-1185">Reference proteome</keyword>
<comment type="caution">
    <text evidence="1">The sequence shown here is derived from an EMBL/GenBank/DDBJ whole genome shotgun (WGS) entry which is preliminary data.</text>
</comment>
<feature type="non-terminal residue" evidence="1">
    <location>
        <position position="1"/>
    </location>
</feature>
<organism evidence="1 2">
    <name type="scientific">Cirrhinus mrigala</name>
    <name type="common">Mrigala</name>
    <dbReference type="NCBI Taxonomy" id="683832"/>
    <lineage>
        <taxon>Eukaryota</taxon>
        <taxon>Metazoa</taxon>
        <taxon>Chordata</taxon>
        <taxon>Craniata</taxon>
        <taxon>Vertebrata</taxon>
        <taxon>Euteleostomi</taxon>
        <taxon>Actinopterygii</taxon>
        <taxon>Neopterygii</taxon>
        <taxon>Teleostei</taxon>
        <taxon>Ostariophysi</taxon>
        <taxon>Cypriniformes</taxon>
        <taxon>Cyprinidae</taxon>
        <taxon>Labeoninae</taxon>
        <taxon>Labeonini</taxon>
        <taxon>Cirrhinus</taxon>
    </lineage>
</organism>
<reference evidence="1 2" key="1">
    <citation type="submission" date="2024-05" db="EMBL/GenBank/DDBJ databases">
        <title>Genome sequencing and assembly of Indian major carp, Cirrhinus mrigala (Hamilton, 1822).</title>
        <authorList>
            <person name="Mohindra V."/>
            <person name="Chowdhury L.M."/>
            <person name="Lal K."/>
            <person name="Jena J.K."/>
        </authorList>
    </citation>
    <scope>NUCLEOTIDE SEQUENCE [LARGE SCALE GENOMIC DNA]</scope>
    <source>
        <strain evidence="1">CM1030</strain>
        <tissue evidence="1">Blood</tissue>
    </source>
</reference>
<sequence length="132" mass="14680">KQTAVCNTPELFRSISESQSQTSPAFTRHGSLIRQPVVCVEKLSQDLILASRDSHTQDSAAASICVDRSPSPFSKCPVFTQSNRKTDLLEDKDARKNANAIEDDTQISDEDTHLPTQIQIRAFHLLEDPSKQ</sequence>
<feature type="non-terminal residue" evidence="1">
    <location>
        <position position="132"/>
    </location>
</feature>
<dbReference type="AlphaFoldDB" id="A0ABD0NJS5"/>
<name>A0ABD0NJS5_CIRMR</name>
<gene>
    <name evidence="1" type="ORF">M9458_041635</name>
</gene>
<dbReference type="EMBL" id="JAMKFB020000021">
    <property type="protein sequence ID" value="KAL0162239.1"/>
    <property type="molecule type" value="Genomic_DNA"/>
</dbReference>
<dbReference type="Proteomes" id="UP001529510">
    <property type="component" value="Unassembled WGS sequence"/>
</dbReference>
<protein>
    <submittedName>
        <fullName evidence="1">Uncharacterized protein</fullName>
    </submittedName>
</protein>
<evidence type="ECO:0000313" key="2">
    <source>
        <dbReference type="Proteomes" id="UP001529510"/>
    </source>
</evidence>
<proteinExistence type="predicted"/>
<evidence type="ECO:0000313" key="1">
    <source>
        <dbReference type="EMBL" id="KAL0162239.1"/>
    </source>
</evidence>